<keyword evidence="2" id="KW-1185">Reference proteome</keyword>
<dbReference type="RefSeq" id="WP_220194369.1">
    <property type="nucleotide sequence ID" value="NZ_BNJF01000001.1"/>
</dbReference>
<dbReference type="Proteomes" id="UP000612362">
    <property type="component" value="Unassembled WGS sequence"/>
</dbReference>
<evidence type="ECO:0000313" key="2">
    <source>
        <dbReference type="Proteomes" id="UP000612362"/>
    </source>
</evidence>
<sequence>MRENELCASKFLPALLLLLILLTGCATTSKTVMSAQQPTAEPTWPKAGMSIPESNRVTFQVTGARTETSTWQSHILTSKLRHRLKEFTIFIQEEDKSLIIAFYGYAGPGSYTLSGPTNGGDIRLDFGPQTGAWDLKLQAGITCDLRITRDEPSAQPGVNHMQGTFNCPQLHAIGSNKAGTLVLSQASFDIYILLES</sequence>
<dbReference type="PROSITE" id="PS51257">
    <property type="entry name" value="PROKAR_LIPOPROTEIN"/>
    <property type="match status" value="1"/>
</dbReference>
<organism evidence="1 2">
    <name type="scientific">Ktedonospora formicarum</name>
    <dbReference type="NCBI Taxonomy" id="2778364"/>
    <lineage>
        <taxon>Bacteria</taxon>
        <taxon>Bacillati</taxon>
        <taxon>Chloroflexota</taxon>
        <taxon>Ktedonobacteria</taxon>
        <taxon>Ktedonobacterales</taxon>
        <taxon>Ktedonobacteraceae</taxon>
        <taxon>Ktedonospora</taxon>
    </lineage>
</organism>
<gene>
    <name evidence="1" type="ORF">KSX_31730</name>
</gene>
<comment type="caution">
    <text evidence="1">The sequence shown here is derived from an EMBL/GenBank/DDBJ whole genome shotgun (WGS) entry which is preliminary data.</text>
</comment>
<name>A0A8J3MRG0_9CHLR</name>
<dbReference type="AlphaFoldDB" id="A0A8J3MRG0"/>
<reference evidence="1" key="1">
    <citation type="submission" date="2020-10" db="EMBL/GenBank/DDBJ databases">
        <title>Taxonomic study of unclassified bacteria belonging to the class Ktedonobacteria.</title>
        <authorList>
            <person name="Yabe S."/>
            <person name="Wang C.M."/>
            <person name="Zheng Y."/>
            <person name="Sakai Y."/>
            <person name="Cavaletti L."/>
            <person name="Monciardini P."/>
            <person name="Donadio S."/>
        </authorList>
    </citation>
    <scope>NUCLEOTIDE SEQUENCE</scope>
    <source>
        <strain evidence="1">SOSP1-1</strain>
    </source>
</reference>
<protein>
    <submittedName>
        <fullName evidence="1">Uncharacterized protein</fullName>
    </submittedName>
</protein>
<dbReference type="EMBL" id="BNJF01000001">
    <property type="protein sequence ID" value="GHO45010.1"/>
    <property type="molecule type" value="Genomic_DNA"/>
</dbReference>
<evidence type="ECO:0000313" key="1">
    <source>
        <dbReference type="EMBL" id="GHO45010.1"/>
    </source>
</evidence>
<accession>A0A8J3MRG0</accession>
<proteinExistence type="predicted"/>